<dbReference type="PANTHER" id="PTHR21711">
    <property type="entry name" value="MITOCHONDRIAL INNER MEMBRANE PROTEASE"/>
    <property type="match status" value="1"/>
</dbReference>
<evidence type="ECO:0000256" key="6">
    <source>
        <dbReference type="RuleBase" id="RU364057"/>
    </source>
</evidence>
<dbReference type="Proteomes" id="UP000694392">
    <property type="component" value="Unplaced"/>
</dbReference>
<dbReference type="GO" id="GO:0005739">
    <property type="term" value="C:mitochondrion"/>
    <property type="evidence" value="ECO:0007669"/>
    <property type="project" value="GOC"/>
</dbReference>
<evidence type="ECO:0000256" key="4">
    <source>
        <dbReference type="ARBA" id="ARBA00022801"/>
    </source>
</evidence>
<dbReference type="GO" id="GO:0004222">
    <property type="term" value="F:metalloendopeptidase activity"/>
    <property type="evidence" value="ECO:0007669"/>
    <property type="project" value="InterPro"/>
</dbReference>
<accession>A0A8D0GQX7</accession>
<reference evidence="7" key="2">
    <citation type="submission" date="2025-09" db="UniProtKB">
        <authorList>
            <consortium name="Ensembl"/>
        </authorList>
    </citation>
    <scope>IDENTIFICATION</scope>
</reference>
<gene>
    <name evidence="7" type="primary">ATP23</name>
</gene>
<evidence type="ECO:0000256" key="1">
    <source>
        <dbReference type="ARBA" id="ARBA00009915"/>
    </source>
</evidence>
<dbReference type="PANTHER" id="PTHR21711:SF0">
    <property type="entry name" value="MITOCHONDRIAL INNER MEMBRANE PROTEASE ATP23 HOMOLOG"/>
    <property type="match status" value="1"/>
</dbReference>
<sequence>LDQEEEEDYGYNLFSERRREGKQKRGFMSQSLYTVHFKCRNMLQKCWTNMLGFLLFCRKVRIICNGIFLVNVCNNIHHPSIMNRVVTHELIHAFDHCRAHVDWFRNIKHLACSEIRAANLSGDCSFINEVRRFKFGFKQHRQACIRDGAIRSILAVRKVDRETAEKAVDEVFNSCFNDHEPYGRVPHNSKEAKYAYRDFQNRDRYYANL</sequence>
<dbReference type="Pfam" id="PF09768">
    <property type="entry name" value="Peptidase_M76"/>
    <property type="match status" value="1"/>
</dbReference>
<proteinExistence type="inferred from homology"/>
<dbReference type="GO" id="GO:0033615">
    <property type="term" value="P:mitochondrial proton-transporting ATP synthase complex assembly"/>
    <property type="evidence" value="ECO:0007669"/>
    <property type="project" value="TreeGrafter"/>
</dbReference>
<keyword evidence="5 6" id="KW-0482">Metalloprotease</keyword>
<dbReference type="GO" id="GO:0046872">
    <property type="term" value="F:metal ion binding"/>
    <property type="evidence" value="ECO:0007669"/>
    <property type="project" value="UniProtKB-KW"/>
</dbReference>
<evidence type="ECO:0000256" key="5">
    <source>
        <dbReference type="ARBA" id="ARBA00023049"/>
    </source>
</evidence>
<keyword evidence="8" id="KW-1185">Reference proteome</keyword>
<keyword evidence="3 6" id="KW-0479">Metal-binding</keyword>
<name>A0A8D0GQX7_SPHPU</name>
<keyword evidence="4 6" id="KW-0378">Hydrolase</keyword>
<organism evidence="7 8">
    <name type="scientific">Sphenodon punctatus</name>
    <name type="common">Tuatara</name>
    <name type="synonym">Hatteria punctata</name>
    <dbReference type="NCBI Taxonomy" id="8508"/>
    <lineage>
        <taxon>Eukaryota</taxon>
        <taxon>Metazoa</taxon>
        <taxon>Chordata</taxon>
        <taxon>Craniata</taxon>
        <taxon>Vertebrata</taxon>
        <taxon>Euteleostomi</taxon>
        <taxon>Lepidosauria</taxon>
        <taxon>Sphenodontia</taxon>
        <taxon>Sphenodontidae</taxon>
        <taxon>Sphenodon</taxon>
    </lineage>
</organism>
<evidence type="ECO:0000256" key="3">
    <source>
        <dbReference type="ARBA" id="ARBA00022723"/>
    </source>
</evidence>
<protein>
    <recommendedName>
        <fullName evidence="6">Mitochondrial inner membrane protease ATP23</fullName>
        <ecNumber evidence="6">3.4.24.-</ecNumber>
    </recommendedName>
</protein>
<reference evidence="7" key="1">
    <citation type="submission" date="2025-08" db="UniProtKB">
        <authorList>
            <consortium name="Ensembl"/>
        </authorList>
    </citation>
    <scope>IDENTIFICATION</scope>
</reference>
<dbReference type="EC" id="3.4.24.-" evidence="6"/>
<keyword evidence="2 6" id="KW-0645">Protease</keyword>
<comment type="similarity">
    <text evidence="1 6">Belongs to the peptidase M76 family.</text>
</comment>
<evidence type="ECO:0000313" key="8">
    <source>
        <dbReference type="Proteomes" id="UP000694392"/>
    </source>
</evidence>
<dbReference type="Ensembl" id="ENSSPUT00000011343.1">
    <property type="protein sequence ID" value="ENSSPUP00000010632.1"/>
    <property type="gene ID" value="ENSSPUG00000008165.1"/>
</dbReference>
<dbReference type="GO" id="GO:0034982">
    <property type="term" value="P:mitochondrial protein processing"/>
    <property type="evidence" value="ECO:0007669"/>
    <property type="project" value="TreeGrafter"/>
</dbReference>
<evidence type="ECO:0000256" key="2">
    <source>
        <dbReference type="ARBA" id="ARBA00022670"/>
    </source>
</evidence>
<evidence type="ECO:0000313" key="7">
    <source>
        <dbReference type="Ensembl" id="ENSSPUP00000010632.1"/>
    </source>
</evidence>
<dbReference type="AlphaFoldDB" id="A0A8D0GQX7"/>
<dbReference type="GeneTree" id="ENSGT00390000010948"/>
<dbReference type="InterPro" id="IPR019165">
    <property type="entry name" value="Peptidase_M76_ATP23"/>
</dbReference>